<feature type="transmembrane region" description="Helical" evidence="7">
    <location>
        <begin position="357"/>
        <end position="378"/>
    </location>
</feature>
<dbReference type="InterPro" id="IPR005829">
    <property type="entry name" value="Sugar_transporter_CS"/>
</dbReference>
<feature type="domain" description="Major facilitator superfamily (MFS) profile" evidence="8">
    <location>
        <begin position="16"/>
        <end position="509"/>
    </location>
</feature>
<protein>
    <submittedName>
        <fullName evidence="9">Facilitated trehalose transporter Tret1</fullName>
    </submittedName>
</protein>
<gene>
    <name evidence="9" type="ORF">KUF71_008547</name>
</gene>
<sequence>MVKIPARLGWLTKHSSELLVAMAASLGYMTIGLVRGWSSPGLPSMLDLDPELVPNDEIVSWVSAVPPLGAMIGSLAVAPALQHLGRKRSLLLAAPVFVAGWLLIAFATSSAMLICARVLCGFCAGLVIPCAQVYVSESAHAKTRGMLGSLPALFMAGGVLISYVLGTWLTWRSLALASAAFPALLFLCLLPLPESPAWLLSHGRVDDAKASLRWLKRSADVAAVELNVVQRADGGVAPSSRAAGPGERERRLSELTERSPRAPRSPGAAALSTDEELDKHADREIADIAADERRRSIVMKGPTAGDLSFKAFLRRPVLLPFGLCLALLGFQQVSGIDTVIFYTVEIFMASGGSINEYLATILIGVVQLVCTMLSVLVIDKTGRRPLLLVSGATTALAMALVGAYFHLHERGRADGLGLLPVASLVLFMVGFSVGYANIPFLLMGELLPVRQRSVLSSLAGSFNLGTMFLVIKTYPQLRRALGTDGAFWLYAALCLASCLFVALLLPETKGKTLDEIECYFEGKHQRAKEKRKAKLAAAAESVSTKV</sequence>
<feature type="transmembrane region" description="Helical" evidence="7">
    <location>
        <begin position="454"/>
        <end position="474"/>
    </location>
</feature>
<evidence type="ECO:0000259" key="8">
    <source>
        <dbReference type="PROSITE" id="PS50850"/>
    </source>
</evidence>
<dbReference type="PANTHER" id="PTHR48021:SF96">
    <property type="entry name" value="FACILITATED TREHALOSE TRANSPORTER TRET1-1-RELATED"/>
    <property type="match status" value="1"/>
</dbReference>
<name>A0AAE1HDN7_9NEOP</name>
<dbReference type="GO" id="GO:0016020">
    <property type="term" value="C:membrane"/>
    <property type="evidence" value="ECO:0007669"/>
    <property type="project" value="UniProtKB-SubCell"/>
</dbReference>
<dbReference type="SUPFAM" id="SSF103473">
    <property type="entry name" value="MFS general substrate transporter"/>
    <property type="match status" value="1"/>
</dbReference>
<evidence type="ECO:0000256" key="6">
    <source>
        <dbReference type="SAM" id="MobiDB-lite"/>
    </source>
</evidence>
<feature type="region of interest" description="Disordered" evidence="6">
    <location>
        <begin position="235"/>
        <end position="276"/>
    </location>
</feature>
<dbReference type="InterPro" id="IPR036259">
    <property type="entry name" value="MFS_trans_sf"/>
</dbReference>
<feature type="transmembrane region" description="Helical" evidence="7">
    <location>
        <begin position="18"/>
        <end position="38"/>
    </location>
</feature>
<evidence type="ECO:0000256" key="4">
    <source>
        <dbReference type="ARBA" id="ARBA00023136"/>
    </source>
</evidence>
<reference evidence="9" key="2">
    <citation type="journal article" date="2023" name="BMC Genomics">
        <title>Pest status, molecular evolution, and epigenetic factors derived from the genome assembly of Frankliniella fusca, a thysanopteran phytovirus vector.</title>
        <authorList>
            <person name="Catto M.A."/>
            <person name="Labadie P.E."/>
            <person name="Jacobson A.L."/>
            <person name="Kennedy G.G."/>
            <person name="Srinivasan R."/>
            <person name="Hunt B.G."/>
        </authorList>
    </citation>
    <scope>NUCLEOTIDE SEQUENCE</scope>
    <source>
        <strain evidence="9">PL_HMW_Pooled</strain>
    </source>
</reference>
<feature type="transmembrane region" description="Helical" evidence="7">
    <location>
        <begin position="317"/>
        <end position="342"/>
    </location>
</feature>
<evidence type="ECO:0000313" key="10">
    <source>
        <dbReference type="Proteomes" id="UP001219518"/>
    </source>
</evidence>
<organism evidence="9 10">
    <name type="scientific">Frankliniella fusca</name>
    <dbReference type="NCBI Taxonomy" id="407009"/>
    <lineage>
        <taxon>Eukaryota</taxon>
        <taxon>Metazoa</taxon>
        <taxon>Ecdysozoa</taxon>
        <taxon>Arthropoda</taxon>
        <taxon>Hexapoda</taxon>
        <taxon>Insecta</taxon>
        <taxon>Pterygota</taxon>
        <taxon>Neoptera</taxon>
        <taxon>Paraneoptera</taxon>
        <taxon>Thysanoptera</taxon>
        <taxon>Terebrantia</taxon>
        <taxon>Thripoidea</taxon>
        <taxon>Thripidae</taxon>
        <taxon>Frankliniella</taxon>
    </lineage>
</organism>
<evidence type="ECO:0000256" key="2">
    <source>
        <dbReference type="ARBA" id="ARBA00022692"/>
    </source>
</evidence>
<comment type="similarity">
    <text evidence="5">Belongs to the major facilitator superfamily. Sugar transporter (TC 2.A.1.1) family. Trehalose transporter subfamily.</text>
</comment>
<feature type="transmembrane region" description="Helical" evidence="7">
    <location>
        <begin position="486"/>
        <end position="505"/>
    </location>
</feature>
<feature type="compositionally biased region" description="Low complexity" evidence="6">
    <location>
        <begin position="262"/>
        <end position="272"/>
    </location>
</feature>
<feature type="transmembrane region" description="Helical" evidence="7">
    <location>
        <begin position="171"/>
        <end position="192"/>
    </location>
</feature>
<evidence type="ECO:0000313" key="9">
    <source>
        <dbReference type="EMBL" id="KAK3919420.1"/>
    </source>
</evidence>
<dbReference type="Proteomes" id="UP001219518">
    <property type="component" value="Unassembled WGS sequence"/>
</dbReference>
<evidence type="ECO:0000256" key="5">
    <source>
        <dbReference type="ARBA" id="ARBA00024348"/>
    </source>
</evidence>
<evidence type="ECO:0000256" key="3">
    <source>
        <dbReference type="ARBA" id="ARBA00022989"/>
    </source>
</evidence>
<dbReference type="EMBL" id="JAHWGI010000979">
    <property type="protein sequence ID" value="KAK3919420.1"/>
    <property type="molecule type" value="Genomic_DNA"/>
</dbReference>
<comment type="subcellular location">
    <subcellularLocation>
        <location evidence="1">Membrane</location>
        <topology evidence="1">Multi-pass membrane protein</topology>
    </subcellularLocation>
</comment>
<dbReference type="InterPro" id="IPR005828">
    <property type="entry name" value="MFS_sugar_transport-like"/>
</dbReference>
<feature type="transmembrane region" description="Helical" evidence="7">
    <location>
        <begin position="147"/>
        <end position="165"/>
    </location>
</feature>
<feature type="transmembrane region" description="Helical" evidence="7">
    <location>
        <begin position="417"/>
        <end position="442"/>
    </location>
</feature>
<dbReference type="PROSITE" id="PS00217">
    <property type="entry name" value="SUGAR_TRANSPORT_2"/>
    <property type="match status" value="1"/>
</dbReference>
<dbReference type="InterPro" id="IPR020846">
    <property type="entry name" value="MFS_dom"/>
</dbReference>
<dbReference type="Pfam" id="PF00083">
    <property type="entry name" value="Sugar_tr"/>
    <property type="match status" value="2"/>
</dbReference>
<dbReference type="InterPro" id="IPR050549">
    <property type="entry name" value="MFS_Trehalose_Transporter"/>
</dbReference>
<keyword evidence="4 7" id="KW-0472">Membrane</keyword>
<feature type="transmembrane region" description="Helical" evidence="7">
    <location>
        <begin position="58"/>
        <end position="78"/>
    </location>
</feature>
<reference evidence="9" key="1">
    <citation type="submission" date="2021-07" db="EMBL/GenBank/DDBJ databases">
        <authorList>
            <person name="Catto M.A."/>
            <person name="Jacobson A."/>
            <person name="Kennedy G."/>
            <person name="Labadie P."/>
            <person name="Hunt B.G."/>
            <person name="Srinivasan R."/>
        </authorList>
    </citation>
    <scope>NUCLEOTIDE SEQUENCE</scope>
    <source>
        <strain evidence="9">PL_HMW_Pooled</strain>
        <tissue evidence="9">Head</tissue>
    </source>
</reference>
<dbReference type="Gene3D" id="1.20.1250.20">
    <property type="entry name" value="MFS general substrate transporter like domains"/>
    <property type="match status" value="2"/>
</dbReference>
<dbReference type="PROSITE" id="PS50850">
    <property type="entry name" value="MFS"/>
    <property type="match status" value="1"/>
</dbReference>
<dbReference type="AlphaFoldDB" id="A0AAE1HDN7"/>
<comment type="caution">
    <text evidence="9">The sequence shown here is derived from an EMBL/GenBank/DDBJ whole genome shotgun (WGS) entry which is preliminary data.</text>
</comment>
<evidence type="ECO:0000256" key="1">
    <source>
        <dbReference type="ARBA" id="ARBA00004141"/>
    </source>
</evidence>
<feature type="transmembrane region" description="Helical" evidence="7">
    <location>
        <begin position="90"/>
        <end position="108"/>
    </location>
</feature>
<evidence type="ECO:0000256" key="7">
    <source>
        <dbReference type="SAM" id="Phobius"/>
    </source>
</evidence>
<feature type="transmembrane region" description="Helical" evidence="7">
    <location>
        <begin position="385"/>
        <end position="405"/>
    </location>
</feature>
<feature type="transmembrane region" description="Helical" evidence="7">
    <location>
        <begin position="114"/>
        <end position="135"/>
    </location>
</feature>
<accession>A0AAE1HDN7</accession>
<keyword evidence="2 7" id="KW-0812">Transmembrane</keyword>
<keyword evidence="10" id="KW-1185">Reference proteome</keyword>
<feature type="compositionally biased region" description="Basic and acidic residues" evidence="6">
    <location>
        <begin position="246"/>
        <end position="260"/>
    </location>
</feature>
<dbReference type="GO" id="GO:0022857">
    <property type="term" value="F:transmembrane transporter activity"/>
    <property type="evidence" value="ECO:0007669"/>
    <property type="project" value="InterPro"/>
</dbReference>
<dbReference type="PRINTS" id="PR00171">
    <property type="entry name" value="SUGRTRNSPORT"/>
</dbReference>
<dbReference type="InterPro" id="IPR003663">
    <property type="entry name" value="Sugar/inositol_transpt"/>
</dbReference>
<proteinExistence type="inferred from homology"/>
<keyword evidence="3 7" id="KW-1133">Transmembrane helix</keyword>
<dbReference type="PANTHER" id="PTHR48021">
    <property type="match status" value="1"/>
</dbReference>